<dbReference type="PROSITE" id="PS50088">
    <property type="entry name" value="ANK_REPEAT"/>
    <property type="match status" value="1"/>
</dbReference>
<protein>
    <submittedName>
        <fullName evidence="2">Uncharacterized protein</fullName>
    </submittedName>
</protein>
<feature type="region of interest" description="Disordered" evidence="1">
    <location>
        <begin position="1"/>
        <end position="117"/>
    </location>
</feature>
<name>A0A8J1UQW5_OWEFU</name>
<dbReference type="Proteomes" id="UP000749559">
    <property type="component" value="Unassembled WGS sequence"/>
</dbReference>
<evidence type="ECO:0000313" key="2">
    <source>
        <dbReference type="EMBL" id="CAH1803134.1"/>
    </source>
</evidence>
<comment type="caution">
    <text evidence="2">The sequence shown here is derived from an EMBL/GenBank/DDBJ whole genome shotgun (WGS) entry which is preliminary data.</text>
</comment>
<sequence>MQRAGDVNQNEDPTSQGTRASQEQGNNSNRLETQQFDQEDNSNTQEVMQVELREVSNTQEVIQVEQEEVSNTQEFEKEDKPALQVQDNAEQMAEQNCKKRQHEDEQPNDEDDVTSSKKLAKIDPYQLIIFYIERKHTTYIKTYLQTKHTVDFTSLGGQRCILEAIKNDDQEQLEVFLKHTPNAKNVVFDRSMTSDDSDLTALMYTIKYCRIGCLIILLKNGVDVNVQNNNGDSALIVAAATASRYSSGVECLRLLIASGSDVNVQNRKGDNALIVAVAV</sequence>
<organism evidence="2 3">
    <name type="scientific">Owenia fusiformis</name>
    <name type="common">Polychaete worm</name>
    <dbReference type="NCBI Taxonomy" id="6347"/>
    <lineage>
        <taxon>Eukaryota</taxon>
        <taxon>Metazoa</taxon>
        <taxon>Spiralia</taxon>
        <taxon>Lophotrochozoa</taxon>
        <taxon>Annelida</taxon>
        <taxon>Polychaeta</taxon>
        <taxon>Sedentaria</taxon>
        <taxon>Canalipalpata</taxon>
        <taxon>Sabellida</taxon>
        <taxon>Oweniida</taxon>
        <taxon>Oweniidae</taxon>
        <taxon>Owenia</taxon>
    </lineage>
</organism>
<dbReference type="PANTHER" id="PTHR24189">
    <property type="entry name" value="MYOTROPHIN"/>
    <property type="match status" value="1"/>
</dbReference>
<dbReference type="InterPro" id="IPR036770">
    <property type="entry name" value="Ankyrin_rpt-contain_sf"/>
</dbReference>
<feature type="non-terminal residue" evidence="2">
    <location>
        <position position="1"/>
    </location>
</feature>
<dbReference type="EMBL" id="CAIIXF020000272">
    <property type="protein sequence ID" value="CAH1803134.1"/>
    <property type="molecule type" value="Genomic_DNA"/>
</dbReference>
<dbReference type="Pfam" id="PF12796">
    <property type="entry name" value="Ank_2"/>
    <property type="match status" value="1"/>
</dbReference>
<evidence type="ECO:0000313" key="3">
    <source>
        <dbReference type="Proteomes" id="UP000749559"/>
    </source>
</evidence>
<proteinExistence type="predicted"/>
<gene>
    <name evidence="2" type="ORF">OFUS_LOCUS26753</name>
</gene>
<dbReference type="Gene3D" id="1.25.40.20">
    <property type="entry name" value="Ankyrin repeat-containing domain"/>
    <property type="match status" value="1"/>
</dbReference>
<dbReference type="InterPro" id="IPR002110">
    <property type="entry name" value="Ankyrin_rpt"/>
</dbReference>
<reference evidence="2" key="1">
    <citation type="submission" date="2022-03" db="EMBL/GenBank/DDBJ databases">
        <authorList>
            <person name="Martin C."/>
        </authorList>
    </citation>
    <scope>NUCLEOTIDE SEQUENCE</scope>
</reference>
<dbReference type="AlphaFoldDB" id="A0A8J1UQW5"/>
<feature type="compositionally biased region" description="Polar residues" evidence="1">
    <location>
        <begin position="7"/>
        <end position="47"/>
    </location>
</feature>
<evidence type="ECO:0000256" key="1">
    <source>
        <dbReference type="SAM" id="MobiDB-lite"/>
    </source>
</evidence>
<keyword evidence="3" id="KW-1185">Reference proteome</keyword>
<accession>A0A8J1UQW5</accession>
<dbReference type="InterPro" id="IPR050745">
    <property type="entry name" value="Multifunctional_regulatory"/>
</dbReference>
<dbReference type="SUPFAM" id="SSF48403">
    <property type="entry name" value="Ankyrin repeat"/>
    <property type="match status" value="1"/>
</dbReference>
<dbReference type="SMART" id="SM00248">
    <property type="entry name" value="ANK"/>
    <property type="match status" value="2"/>
</dbReference>